<proteinExistence type="predicted"/>
<sequence length="366" mass="41096">MLTGIMAFMLVFGFIASMTGLNFIQLKDASSAHLVLAEKGNKNAEGFDYEPVEEELANPTYFNLLREASDPEYAYGDGSYLDAYSAHDERSNFEKKNFGIHMIAGSACLILAVFQFWPSFRRKHKKIHRVMGVLYVTAAFTLGINVWIFLVNAGVETTWDQLVGNWGLYILSSTEMLAICIAGFFLLKRQYGAHMGWMAVSLGSFLTAPWQRYDWLMLAWLDTGQTFQVINGAVDTVLYTQAYFTAYWVIVMNRQSSPEKPRFSFEGLSSGASRSILGVTLLAVVTTFVFYTGSNGLFDSELVGQSMNFSMFEKEQQVLFGDNTFLFPLFIILALGMTTLSAYMLLNYQQYDAKAIYSVVSVLLSV</sequence>
<comment type="caution">
    <text evidence="2">The sequence shown here is derived from an EMBL/GenBank/DDBJ whole genome shotgun (WGS) entry which is preliminary data.</text>
</comment>
<feature type="transmembrane region" description="Helical" evidence="1">
    <location>
        <begin position="7"/>
        <end position="26"/>
    </location>
</feature>
<dbReference type="InterPro" id="IPR018750">
    <property type="entry name" value="DUF2306_membrane"/>
</dbReference>
<dbReference type="Proteomes" id="UP000290287">
    <property type="component" value="Unassembled WGS sequence"/>
</dbReference>
<evidence type="ECO:0000313" key="3">
    <source>
        <dbReference type="Proteomes" id="UP000290287"/>
    </source>
</evidence>
<keyword evidence="1" id="KW-0472">Membrane</keyword>
<reference evidence="2 3" key="1">
    <citation type="submission" date="2017-10" db="EMBL/GenBank/DDBJ databases">
        <title>Nyctiphanis sp. nov., isolated from the stomach of the euphausiid Nyctiphanes simplex (Hansen, 1911) in the Gulf of California.</title>
        <authorList>
            <person name="Gomez-Gil B."/>
            <person name="Aguilar-Mendez M."/>
            <person name="Lopez-Cortes A."/>
            <person name="Gomez-Gutierrez J."/>
            <person name="Roque A."/>
            <person name="Lang E."/>
            <person name="Gonzalez-Castillo A."/>
        </authorList>
    </citation>
    <scope>NUCLEOTIDE SEQUENCE [LARGE SCALE GENOMIC DNA]</scope>
    <source>
        <strain evidence="2 3">CAIM 600</strain>
    </source>
</reference>
<keyword evidence="1" id="KW-1133">Transmembrane helix</keyword>
<organism evidence="2 3">
    <name type="scientific">Veronia nyctiphanis</name>
    <dbReference type="NCBI Taxonomy" id="1278244"/>
    <lineage>
        <taxon>Bacteria</taxon>
        <taxon>Pseudomonadati</taxon>
        <taxon>Pseudomonadota</taxon>
        <taxon>Gammaproteobacteria</taxon>
        <taxon>Vibrionales</taxon>
        <taxon>Vibrionaceae</taxon>
        <taxon>Veronia</taxon>
    </lineage>
</organism>
<feature type="transmembrane region" description="Helical" evidence="1">
    <location>
        <begin position="194"/>
        <end position="210"/>
    </location>
</feature>
<feature type="transmembrane region" description="Helical" evidence="1">
    <location>
        <begin position="166"/>
        <end position="187"/>
    </location>
</feature>
<feature type="transmembrane region" description="Helical" evidence="1">
    <location>
        <begin position="325"/>
        <end position="346"/>
    </location>
</feature>
<dbReference type="Pfam" id="PF10067">
    <property type="entry name" value="DUF2306"/>
    <property type="match status" value="1"/>
</dbReference>
<feature type="transmembrane region" description="Helical" evidence="1">
    <location>
        <begin position="132"/>
        <end position="154"/>
    </location>
</feature>
<keyword evidence="1" id="KW-0812">Transmembrane</keyword>
<evidence type="ECO:0000313" key="2">
    <source>
        <dbReference type="EMBL" id="RXJ71523.1"/>
    </source>
</evidence>
<feature type="transmembrane region" description="Helical" evidence="1">
    <location>
        <begin position="98"/>
        <end position="120"/>
    </location>
</feature>
<gene>
    <name evidence="2" type="ORF">CS022_20770</name>
</gene>
<dbReference type="EMBL" id="PEIB01000036">
    <property type="protein sequence ID" value="RXJ71523.1"/>
    <property type="molecule type" value="Genomic_DNA"/>
</dbReference>
<accession>A0A4Q0YM72</accession>
<feature type="transmembrane region" description="Helical" evidence="1">
    <location>
        <begin position="230"/>
        <end position="250"/>
    </location>
</feature>
<keyword evidence="3" id="KW-1185">Reference proteome</keyword>
<name>A0A4Q0YM72_9GAMM</name>
<dbReference type="AlphaFoldDB" id="A0A4Q0YM72"/>
<protein>
    <submittedName>
        <fullName evidence="2">Uncharacterized protein</fullName>
    </submittedName>
</protein>
<evidence type="ECO:0000256" key="1">
    <source>
        <dbReference type="SAM" id="Phobius"/>
    </source>
</evidence>
<feature type="transmembrane region" description="Helical" evidence="1">
    <location>
        <begin position="271"/>
        <end position="291"/>
    </location>
</feature>